<evidence type="ECO:0000256" key="4">
    <source>
        <dbReference type="SAM" id="MobiDB-lite"/>
    </source>
</evidence>
<evidence type="ECO:0000313" key="6">
    <source>
        <dbReference type="EMBL" id="ACO10313.1"/>
    </source>
</evidence>
<evidence type="ECO:0000256" key="2">
    <source>
        <dbReference type="ARBA" id="ARBA00010744"/>
    </source>
</evidence>
<feature type="domain" description="Nucleoplasmin core" evidence="5">
    <location>
        <begin position="7"/>
        <end position="111"/>
    </location>
</feature>
<accession>C1BMR0</accession>
<dbReference type="InterPro" id="IPR024057">
    <property type="entry name" value="Nucleoplasmin_core_dom"/>
</dbReference>
<dbReference type="Pfam" id="PF03066">
    <property type="entry name" value="Nucleoplasmin"/>
    <property type="match status" value="1"/>
</dbReference>
<dbReference type="GO" id="GO:0042393">
    <property type="term" value="F:histone binding"/>
    <property type="evidence" value="ECO:0007669"/>
    <property type="project" value="TreeGrafter"/>
</dbReference>
<reference evidence="6" key="1">
    <citation type="submission" date="2009-03" db="EMBL/GenBank/DDBJ databases">
        <title>Caligus rogercresseyi ESTs and full-length cDNAs.</title>
        <authorList>
            <person name="Yasuike M."/>
            <person name="von Schalburg K."/>
            <person name="Cooper G."/>
            <person name="Leong J."/>
            <person name="Jones S.R.M."/>
            <person name="Koop B.F."/>
        </authorList>
    </citation>
    <scope>NUCLEOTIDE SEQUENCE</scope>
    <source>
        <tissue evidence="6">Whole tissue</tissue>
    </source>
</reference>
<dbReference type="EMBL" id="BT075889">
    <property type="protein sequence ID" value="ACO10313.1"/>
    <property type="molecule type" value="mRNA"/>
</dbReference>
<dbReference type="AlphaFoldDB" id="C1BMR0"/>
<evidence type="ECO:0000256" key="3">
    <source>
        <dbReference type="ARBA" id="ARBA00023242"/>
    </source>
</evidence>
<dbReference type="SUPFAM" id="SSF69203">
    <property type="entry name" value="Nucleoplasmin-like core domain"/>
    <property type="match status" value="1"/>
</dbReference>
<feature type="compositionally biased region" description="Acidic residues" evidence="4">
    <location>
        <begin position="142"/>
        <end position="166"/>
    </location>
</feature>
<dbReference type="GO" id="GO:0005654">
    <property type="term" value="C:nucleoplasm"/>
    <property type="evidence" value="ECO:0007669"/>
    <property type="project" value="TreeGrafter"/>
</dbReference>
<keyword evidence="3" id="KW-0539">Nucleus</keyword>
<sequence>MNQEEFVWSITLDEKTPEFSWSPSDGEDDEFEGASHRLKVQNAFLSSKAKDGIHSVNISTTGFKDEEIECPLAMFRSGLALQLSVGQIFNHEVKFTLSEGTGPIYLLGSHILSLGLEKDSSNGEDGSALYEETTEVQKEDSDGGDEEDDSEDEELLEEEEDEDEEDSPPKKPSSKKPRPQNGPTNGRNKGKKRKAKDQDIEEESDECEEESPKPPSKTTKKAAAAKSNGKNKSKKVK</sequence>
<feature type="region of interest" description="Disordered" evidence="4">
    <location>
        <begin position="132"/>
        <end position="237"/>
    </location>
</feature>
<evidence type="ECO:0000256" key="1">
    <source>
        <dbReference type="ARBA" id="ARBA00004123"/>
    </source>
</evidence>
<feature type="compositionally biased region" description="Acidic residues" evidence="4">
    <location>
        <begin position="199"/>
        <end position="209"/>
    </location>
</feature>
<dbReference type="PANTHER" id="PTHR22747">
    <property type="entry name" value="NUCLEOPLASMIN"/>
    <property type="match status" value="1"/>
</dbReference>
<proteinExistence type="evidence at transcript level"/>
<protein>
    <submittedName>
        <fullName evidence="6">Mitotic apparatus protein p62</fullName>
    </submittedName>
</protein>
<dbReference type="InterPro" id="IPR036824">
    <property type="entry name" value="Nucleoplasmin_core_dom_sf"/>
</dbReference>
<dbReference type="GO" id="GO:0003682">
    <property type="term" value="F:chromatin binding"/>
    <property type="evidence" value="ECO:0007669"/>
    <property type="project" value="TreeGrafter"/>
</dbReference>
<dbReference type="PANTHER" id="PTHR22747:SF18">
    <property type="entry name" value="GEO09167P1-RELATED"/>
    <property type="match status" value="1"/>
</dbReference>
<dbReference type="GO" id="GO:0006338">
    <property type="term" value="P:chromatin remodeling"/>
    <property type="evidence" value="ECO:0007669"/>
    <property type="project" value="TreeGrafter"/>
</dbReference>
<name>C1BMR0_CALRO</name>
<dbReference type="GO" id="GO:0005730">
    <property type="term" value="C:nucleolus"/>
    <property type="evidence" value="ECO:0007669"/>
    <property type="project" value="TreeGrafter"/>
</dbReference>
<gene>
    <name evidence="6" type="primary">MP62</name>
</gene>
<dbReference type="GO" id="GO:0005737">
    <property type="term" value="C:cytoplasm"/>
    <property type="evidence" value="ECO:0007669"/>
    <property type="project" value="TreeGrafter"/>
</dbReference>
<organism evidence="6">
    <name type="scientific">Caligus rogercresseyi</name>
    <name type="common">Sea louse</name>
    <dbReference type="NCBI Taxonomy" id="217165"/>
    <lineage>
        <taxon>Eukaryota</taxon>
        <taxon>Metazoa</taxon>
        <taxon>Ecdysozoa</taxon>
        <taxon>Arthropoda</taxon>
        <taxon>Crustacea</taxon>
        <taxon>Multicrustacea</taxon>
        <taxon>Hexanauplia</taxon>
        <taxon>Copepoda</taxon>
        <taxon>Siphonostomatoida</taxon>
        <taxon>Caligidae</taxon>
        <taxon>Caligus</taxon>
    </lineage>
</organism>
<dbReference type="GO" id="GO:0003723">
    <property type="term" value="F:RNA binding"/>
    <property type="evidence" value="ECO:0007669"/>
    <property type="project" value="TreeGrafter"/>
</dbReference>
<comment type="subcellular location">
    <subcellularLocation>
        <location evidence="1">Nucleus</location>
    </subcellularLocation>
</comment>
<evidence type="ECO:0000259" key="5">
    <source>
        <dbReference type="Pfam" id="PF03066"/>
    </source>
</evidence>
<dbReference type="InterPro" id="IPR004301">
    <property type="entry name" value="Nucleoplasmin"/>
</dbReference>
<dbReference type="Gene3D" id="2.60.120.340">
    <property type="entry name" value="Nucleoplasmin core domain"/>
    <property type="match status" value="1"/>
</dbReference>
<comment type="similarity">
    <text evidence="2">Belongs to the nucleoplasmin family.</text>
</comment>